<reference evidence="5" key="1">
    <citation type="journal article" date="2005" name="Environ. Microbiol.">
        <title>Genetic and functional properties of uncultivated thermophilic crenarchaeotes from a subsurface gold mine as revealed by analysis of genome fragments.</title>
        <authorList>
            <person name="Nunoura T."/>
            <person name="Hirayama H."/>
            <person name="Takami H."/>
            <person name="Oida H."/>
            <person name="Nishi S."/>
            <person name="Shimamura S."/>
            <person name="Suzuki Y."/>
            <person name="Inagaki F."/>
            <person name="Takai K."/>
            <person name="Nealson K.H."/>
            <person name="Horikoshi K."/>
        </authorList>
    </citation>
    <scope>NUCLEOTIDE SEQUENCE</scope>
</reference>
<proteinExistence type="predicted"/>
<dbReference type="Pfam" id="PF00361">
    <property type="entry name" value="Proton_antipo_M"/>
    <property type="match status" value="1"/>
</dbReference>
<dbReference type="InterPro" id="IPR001750">
    <property type="entry name" value="ND/Mrp_TM"/>
</dbReference>
<organism evidence="5">
    <name type="scientific">uncultured Chloroflexota bacterium</name>
    <dbReference type="NCBI Taxonomy" id="166587"/>
    <lineage>
        <taxon>Bacteria</taxon>
        <taxon>Bacillati</taxon>
        <taxon>Chloroflexota</taxon>
        <taxon>environmental samples</taxon>
    </lineage>
</organism>
<feature type="transmembrane region" description="Helical" evidence="3">
    <location>
        <begin position="159"/>
        <end position="178"/>
    </location>
</feature>
<feature type="transmembrane region" description="Helical" evidence="3">
    <location>
        <begin position="278"/>
        <end position="296"/>
    </location>
</feature>
<feature type="transmembrane region" description="Helical" evidence="3">
    <location>
        <begin position="125"/>
        <end position="147"/>
    </location>
</feature>
<keyword evidence="3" id="KW-0472">Membrane</keyword>
<evidence type="ECO:0000313" key="5">
    <source>
        <dbReference type="EMBL" id="BAL54368.1"/>
    </source>
</evidence>
<feature type="transmembrane region" description="Helical" evidence="3">
    <location>
        <begin position="423"/>
        <end position="447"/>
    </location>
</feature>
<evidence type="ECO:0000256" key="2">
    <source>
        <dbReference type="RuleBase" id="RU000320"/>
    </source>
</evidence>
<dbReference type="GO" id="GO:0016020">
    <property type="term" value="C:membrane"/>
    <property type="evidence" value="ECO:0007669"/>
    <property type="project" value="UniProtKB-SubCell"/>
</dbReference>
<sequence length="448" mass="49070">MITAAHLWVFLPILLGVLTFRIDFGRMLYRWGTLIALGLTILAVFLPFDTPFRFAGVSLKIAASFEFLGRSLVFERQTLYVIAILYGITAMWFYGLRVVPAARAIVPWGLVFDGLLVALLTIRPFLYAAILLEALAFLLLFLVKPQLDSALRFLANQSLALPFLMSAAFLSGGGGVGAPGMSQNFVALILLGVGLVLSVGVFPFHSWMPLMADKLHPYLSTFLLWLLPLTTLLFLAGFVARFPSVNGGMISPALRISGMLMALIGSSSILAERHLGRAFGYGVICETGYGLLTLSFGEHGQSLFTTSLLPRSLTLILWGFALSMLYRYAGALEFSSLEGTGRRLPFASIALLLAIFSLAGFPLLAVFPWRFSLWEQLTMSSPPYGFLFLLSLLGISGHGLRTFNALFAHFESDWKREETLAELILLIAGVAGMIFLGVFPQITVLMAR</sequence>
<evidence type="ECO:0000256" key="3">
    <source>
        <dbReference type="SAM" id="Phobius"/>
    </source>
</evidence>
<dbReference type="GO" id="GO:0012505">
    <property type="term" value="C:endomembrane system"/>
    <property type="evidence" value="ECO:0007669"/>
    <property type="project" value="UniProtKB-SubCell"/>
</dbReference>
<feature type="transmembrane region" description="Helical" evidence="3">
    <location>
        <begin position="383"/>
        <end position="403"/>
    </location>
</feature>
<keyword evidence="3" id="KW-1133">Transmembrane helix</keyword>
<feature type="transmembrane region" description="Helical" evidence="3">
    <location>
        <begin position="252"/>
        <end position="272"/>
    </location>
</feature>
<feature type="domain" description="NADH:quinone oxidoreductase/Mrp antiporter transmembrane" evidence="4">
    <location>
        <begin position="181"/>
        <end position="388"/>
    </location>
</feature>
<evidence type="ECO:0000256" key="1">
    <source>
        <dbReference type="ARBA" id="ARBA00004127"/>
    </source>
</evidence>
<feature type="transmembrane region" description="Helical" evidence="3">
    <location>
        <begin position="349"/>
        <end position="371"/>
    </location>
</feature>
<feature type="transmembrane region" description="Helical" evidence="3">
    <location>
        <begin position="78"/>
        <end position="95"/>
    </location>
</feature>
<gene>
    <name evidence="5" type="ORF">HGMM_F14G08C18</name>
</gene>
<evidence type="ECO:0000259" key="4">
    <source>
        <dbReference type="Pfam" id="PF00361"/>
    </source>
</evidence>
<reference evidence="5" key="2">
    <citation type="journal article" date="2012" name="PLoS ONE">
        <title>A Deeply Branching Thermophilic Bacterium with an Ancient Acetyl-CoA Pathway Dominates a Subsurface Ecosystem.</title>
        <authorList>
            <person name="Takami H."/>
            <person name="Noguchi H."/>
            <person name="Takaki Y."/>
            <person name="Uchiyama I."/>
            <person name="Toyoda A."/>
            <person name="Nishi S."/>
            <person name="Chee G.-J."/>
            <person name="Arai W."/>
            <person name="Nunoura T."/>
            <person name="Itoh T."/>
            <person name="Hattori M."/>
            <person name="Takai K."/>
        </authorList>
    </citation>
    <scope>NUCLEOTIDE SEQUENCE</scope>
</reference>
<feature type="transmembrane region" description="Helical" evidence="3">
    <location>
        <begin position="308"/>
        <end position="329"/>
    </location>
</feature>
<accession>H5SDY2</accession>
<feature type="transmembrane region" description="Helical" evidence="3">
    <location>
        <begin position="29"/>
        <end position="48"/>
    </location>
</feature>
<keyword evidence="2 3" id="KW-0812">Transmembrane</keyword>
<name>H5SDY2_9CHLR</name>
<feature type="transmembrane region" description="Helical" evidence="3">
    <location>
        <begin position="218"/>
        <end position="240"/>
    </location>
</feature>
<protein>
    <submittedName>
        <fullName evidence="5">NADH dehydrogenase I subunit N</fullName>
    </submittedName>
</protein>
<comment type="subcellular location">
    <subcellularLocation>
        <location evidence="1">Endomembrane system</location>
        <topology evidence="1">Multi-pass membrane protein</topology>
    </subcellularLocation>
    <subcellularLocation>
        <location evidence="2">Membrane</location>
        <topology evidence="2">Multi-pass membrane protein</topology>
    </subcellularLocation>
</comment>
<dbReference type="AlphaFoldDB" id="H5SDY2"/>
<dbReference type="EMBL" id="AP011686">
    <property type="protein sequence ID" value="BAL54368.1"/>
    <property type="molecule type" value="Genomic_DNA"/>
</dbReference>
<feature type="transmembrane region" description="Helical" evidence="3">
    <location>
        <begin position="185"/>
        <end position="206"/>
    </location>
</feature>